<evidence type="ECO:0000313" key="2">
    <source>
        <dbReference type="EMBL" id="MEY8043381.1"/>
    </source>
</evidence>
<dbReference type="InterPro" id="IPR009061">
    <property type="entry name" value="DNA-bd_dom_put_sf"/>
</dbReference>
<proteinExistence type="predicted"/>
<comment type="caution">
    <text evidence="2">The sequence shown here is derived from an EMBL/GenBank/DDBJ whole genome shotgun (WGS) entry which is preliminary data.</text>
</comment>
<dbReference type="Gene3D" id="1.10.1660.10">
    <property type="match status" value="1"/>
</dbReference>
<dbReference type="SUPFAM" id="SSF46955">
    <property type="entry name" value="Putative DNA-binding domain"/>
    <property type="match status" value="1"/>
</dbReference>
<name>A0ABV4CQK4_9PSEU</name>
<accession>A0ABV4CQK4</accession>
<keyword evidence="3" id="KW-1185">Reference proteome</keyword>
<dbReference type="Proteomes" id="UP001564626">
    <property type="component" value="Unassembled WGS sequence"/>
</dbReference>
<protein>
    <submittedName>
        <fullName evidence="2">MerR family transcriptional regulator</fullName>
    </submittedName>
</protein>
<reference evidence="2 3" key="1">
    <citation type="submission" date="2024-08" db="EMBL/GenBank/DDBJ databases">
        <title>Genome mining of Saccharopolyspora cebuensis PGLac3 from Nigerian medicinal plant.</title>
        <authorList>
            <person name="Ezeobiora C.E."/>
            <person name="Igbokwe N.H."/>
            <person name="Amin D.H."/>
            <person name="Mendie U.E."/>
        </authorList>
    </citation>
    <scope>NUCLEOTIDE SEQUENCE [LARGE SCALE GENOMIC DNA]</scope>
    <source>
        <strain evidence="2 3">PGLac3</strain>
    </source>
</reference>
<dbReference type="EMBL" id="JBGEHV010000092">
    <property type="protein sequence ID" value="MEY8043381.1"/>
    <property type="molecule type" value="Genomic_DNA"/>
</dbReference>
<evidence type="ECO:0000313" key="3">
    <source>
        <dbReference type="Proteomes" id="UP001564626"/>
    </source>
</evidence>
<sequence length="62" mass="6805">MTSKLVATGVAAKQLGVDRATLVRWWQRGLVTPPVVTAGGHARWDVDKLRADLHALRDDQAE</sequence>
<dbReference type="Pfam" id="PF13411">
    <property type="entry name" value="MerR_1"/>
    <property type="match status" value="1"/>
</dbReference>
<gene>
    <name evidence="2" type="ORF">AB8O55_28570</name>
</gene>
<organism evidence="2 3">
    <name type="scientific">Saccharopolyspora cebuensis</name>
    <dbReference type="NCBI Taxonomy" id="418759"/>
    <lineage>
        <taxon>Bacteria</taxon>
        <taxon>Bacillati</taxon>
        <taxon>Actinomycetota</taxon>
        <taxon>Actinomycetes</taxon>
        <taxon>Pseudonocardiales</taxon>
        <taxon>Pseudonocardiaceae</taxon>
        <taxon>Saccharopolyspora</taxon>
    </lineage>
</organism>
<feature type="domain" description="HTH merR-type" evidence="1">
    <location>
        <begin position="10"/>
        <end position="48"/>
    </location>
</feature>
<evidence type="ECO:0000259" key="1">
    <source>
        <dbReference type="Pfam" id="PF13411"/>
    </source>
</evidence>
<dbReference type="RefSeq" id="WP_345356910.1">
    <property type="nucleotide sequence ID" value="NZ_BAABII010000003.1"/>
</dbReference>
<dbReference type="InterPro" id="IPR000551">
    <property type="entry name" value="MerR-type_HTH_dom"/>
</dbReference>